<evidence type="ECO:0000313" key="5">
    <source>
        <dbReference type="EMBL" id="CAK1546709.1"/>
    </source>
</evidence>
<dbReference type="PANTHER" id="PTHR45640">
    <property type="entry name" value="HEAT SHOCK PROTEIN HSP-12.2-RELATED"/>
    <property type="match status" value="1"/>
</dbReference>
<dbReference type="PROSITE" id="PS01031">
    <property type="entry name" value="SHSP"/>
    <property type="match status" value="1"/>
</dbReference>
<dbReference type="PANTHER" id="PTHR45640:SF26">
    <property type="entry name" value="RE23625P"/>
    <property type="match status" value="1"/>
</dbReference>
<dbReference type="InterPro" id="IPR001436">
    <property type="entry name" value="Alpha-crystallin/sHSP_animal"/>
</dbReference>
<evidence type="ECO:0000313" key="6">
    <source>
        <dbReference type="Proteomes" id="UP001497472"/>
    </source>
</evidence>
<dbReference type="GO" id="GO:0005737">
    <property type="term" value="C:cytoplasm"/>
    <property type="evidence" value="ECO:0007669"/>
    <property type="project" value="TreeGrafter"/>
</dbReference>
<evidence type="ECO:0000256" key="2">
    <source>
        <dbReference type="RuleBase" id="RU003616"/>
    </source>
</evidence>
<dbReference type="InterPro" id="IPR008978">
    <property type="entry name" value="HSP20-like_chaperone"/>
</dbReference>
<accession>A0AAV1JF98</accession>
<dbReference type="AlphaFoldDB" id="A0AAV1JF98"/>
<comment type="caution">
    <text evidence="5">The sequence shown here is derived from an EMBL/GenBank/DDBJ whole genome shotgun (WGS) entry which is preliminary data.</text>
</comment>
<keyword evidence="6" id="KW-1185">Reference proteome</keyword>
<evidence type="ECO:0000256" key="1">
    <source>
        <dbReference type="PROSITE-ProRule" id="PRU00285"/>
    </source>
</evidence>
<dbReference type="GO" id="GO:0005634">
    <property type="term" value="C:nucleus"/>
    <property type="evidence" value="ECO:0007669"/>
    <property type="project" value="TreeGrafter"/>
</dbReference>
<dbReference type="PRINTS" id="PR00299">
    <property type="entry name" value="ACRYSTALLIN"/>
</dbReference>
<evidence type="ECO:0000259" key="4">
    <source>
        <dbReference type="PROSITE" id="PS01031"/>
    </source>
</evidence>
<evidence type="ECO:0000256" key="3">
    <source>
        <dbReference type="SAM" id="MobiDB-lite"/>
    </source>
</evidence>
<feature type="compositionally biased region" description="Basic and acidic residues" evidence="3">
    <location>
        <begin position="140"/>
        <end position="160"/>
    </location>
</feature>
<dbReference type="InterPro" id="IPR002068">
    <property type="entry name" value="A-crystallin/Hsp20_dom"/>
</dbReference>
<dbReference type="EMBL" id="CAVLEF010000008">
    <property type="protein sequence ID" value="CAK1546709.1"/>
    <property type="molecule type" value="Genomic_DNA"/>
</dbReference>
<proteinExistence type="inferred from homology"/>
<dbReference type="Proteomes" id="UP001497472">
    <property type="component" value="Unassembled WGS sequence"/>
</dbReference>
<organism evidence="5 6">
    <name type="scientific">Leptosia nina</name>
    <dbReference type="NCBI Taxonomy" id="320188"/>
    <lineage>
        <taxon>Eukaryota</taxon>
        <taxon>Metazoa</taxon>
        <taxon>Ecdysozoa</taxon>
        <taxon>Arthropoda</taxon>
        <taxon>Hexapoda</taxon>
        <taxon>Insecta</taxon>
        <taxon>Pterygota</taxon>
        <taxon>Neoptera</taxon>
        <taxon>Endopterygota</taxon>
        <taxon>Lepidoptera</taxon>
        <taxon>Glossata</taxon>
        <taxon>Ditrysia</taxon>
        <taxon>Papilionoidea</taxon>
        <taxon>Pieridae</taxon>
        <taxon>Pierinae</taxon>
        <taxon>Leptosia</taxon>
    </lineage>
</organism>
<comment type="similarity">
    <text evidence="1 2">Belongs to the small heat shock protein (HSP20) family.</text>
</comment>
<name>A0AAV1JF98_9NEOP</name>
<reference evidence="5 6" key="1">
    <citation type="submission" date="2023-11" db="EMBL/GenBank/DDBJ databases">
        <authorList>
            <person name="Okamura Y."/>
        </authorList>
    </citation>
    <scope>NUCLEOTIDE SEQUENCE [LARGE SCALE GENOMIC DNA]</scope>
</reference>
<gene>
    <name evidence="5" type="ORF">LNINA_LOCUS6244</name>
</gene>
<feature type="domain" description="SHSP" evidence="4">
    <location>
        <begin position="16"/>
        <end position="126"/>
    </location>
</feature>
<dbReference type="GO" id="GO:0009408">
    <property type="term" value="P:response to heat"/>
    <property type="evidence" value="ECO:0007669"/>
    <property type="project" value="TreeGrafter"/>
</dbReference>
<dbReference type="SUPFAM" id="SSF49764">
    <property type="entry name" value="HSP20-like chaperones"/>
    <property type="match status" value="1"/>
</dbReference>
<feature type="region of interest" description="Disordered" evidence="3">
    <location>
        <begin position="126"/>
        <end position="160"/>
    </location>
</feature>
<protein>
    <recommendedName>
        <fullName evidence="4">SHSP domain-containing protein</fullName>
    </recommendedName>
</protein>
<dbReference type="GO" id="GO:0042026">
    <property type="term" value="P:protein refolding"/>
    <property type="evidence" value="ECO:0007669"/>
    <property type="project" value="TreeGrafter"/>
</dbReference>
<sequence length="160" mass="18464">MLLRPLLINSRPHLYTCMTQIRHAKPTIQVGKDKFQLFLDVSQFTKDEIRVKARPEYVIIEGKQERKTKDGYIIRKFFRKFKLPDGVDPQSMKSELSSEGCLIITAPRQACEVTYPCETVIPITRTEAKPPPEPFLKNVNIEKSKAPQKEPPKDQPTIKK</sequence>
<dbReference type="Pfam" id="PF00011">
    <property type="entry name" value="HSP20"/>
    <property type="match status" value="1"/>
</dbReference>
<dbReference type="Gene3D" id="2.60.40.790">
    <property type="match status" value="1"/>
</dbReference>
<dbReference type="CDD" id="cd06526">
    <property type="entry name" value="metazoan_ACD"/>
    <property type="match status" value="1"/>
</dbReference>
<dbReference type="GO" id="GO:0051082">
    <property type="term" value="F:unfolded protein binding"/>
    <property type="evidence" value="ECO:0007669"/>
    <property type="project" value="TreeGrafter"/>
</dbReference>